<evidence type="ECO:0000313" key="2">
    <source>
        <dbReference type="EMBL" id="MBE9029174.1"/>
    </source>
</evidence>
<dbReference type="Proteomes" id="UP000625316">
    <property type="component" value="Unassembled WGS sequence"/>
</dbReference>
<organism evidence="2 3">
    <name type="scientific">Romeriopsis navalis LEGE 11480</name>
    <dbReference type="NCBI Taxonomy" id="2777977"/>
    <lineage>
        <taxon>Bacteria</taxon>
        <taxon>Bacillati</taxon>
        <taxon>Cyanobacteriota</taxon>
        <taxon>Cyanophyceae</taxon>
        <taxon>Leptolyngbyales</taxon>
        <taxon>Leptolyngbyaceae</taxon>
        <taxon>Romeriopsis</taxon>
        <taxon>Romeriopsis navalis</taxon>
    </lineage>
</organism>
<proteinExistence type="predicted"/>
<keyword evidence="3" id="KW-1185">Reference proteome</keyword>
<accession>A0A928VNE6</accession>
<comment type="caution">
    <text evidence="2">The sequence shown here is derived from an EMBL/GenBank/DDBJ whole genome shotgun (WGS) entry which is preliminary data.</text>
</comment>
<evidence type="ECO:0000313" key="3">
    <source>
        <dbReference type="Proteomes" id="UP000625316"/>
    </source>
</evidence>
<keyword evidence="1" id="KW-0732">Signal</keyword>
<protein>
    <submittedName>
        <fullName evidence="2">Uncharacterized protein</fullName>
    </submittedName>
</protein>
<feature type="chain" id="PRO_5036979642" evidence="1">
    <location>
        <begin position="35"/>
        <end position="165"/>
    </location>
</feature>
<feature type="signal peptide" evidence="1">
    <location>
        <begin position="1"/>
        <end position="34"/>
    </location>
</feature>
<sequence>MRQASRPQRIHRRGAMLSAILASLCLGISPSAFAQASNFGEFRLHPKTQGARVDGSTGGSTSLSAITSNLDRNENQCFGFGAPQPDHILALTKSVKQLKITVDSQGKDTTLVIQAPDGSFICADDFGNSKDAGIEESDLAAGKYKIWVGSVIPRRSSYHLDVQAS</sequence>
<reference evidence="2" key="1">
    <citation type="submission" date="2020-10" db="EMBL/GenBank/DDBJ databases">
        <authorList>
            <person name="Castelo-Branco R."/>
            <person name="Eusebio N."/>
            <person name="Adriana R."/>
            <person name="Vieira A."/>
            <person name="Brugerolle De Fraissinette N."/>
            <person name="Rezende De Castro R."/>
            <person name="Schneider M.P."/>
            <person name="Vasconcelos V."/>
            <person name="Leao P.N."/>
        </authorList>
    </citation>
    <scope>NUCLEOTIDE SEQUENCE</scope>
    <source>
        <strain evidence="2">LEGE 11480</strain>
    </source>
</reference>
<dbReference type="AlphaFoldDB" id="A0A928VNE6"/>
<name>A0A928VNE6_9CYAN</name>
<evidence type="ECO:0000256" key="1">
    <source>
        <dbReference type="SAM" id="SignalP"/>
    </source>
</evidence>
<dbReference type="EMBL" id="JADEXQ010000012">
    <property type="protein sequence ID" value="MBE9029174.1"/>
    <property type="molecule type" value="Genomic_DNA"/>
</dbReference>
<gene>
    <name evidence="2" type="ORF">IQ266_05280</name>
</gene>